<comment type="caution">
    <text evidence="2">The sequence shown here is derived from an EMBL/GenBank/DDBJ whole genome shotgun (WGS) entry which is preliminary data.</text>
</comment>
<evidence type="ECO:0000256" key="1">
    <source>
        <dbReference type="SAM" id="MobiDB-lite"/>
    </source>
</evidence>
<reference evidence="2" key="2">
    <citation type="journal article" date="2022" name="Syst. Appl. Microbiol.">
        <title>Physiological and genomic characterisation of Luteimonas fraxinea sp. nov., a bacterial species associated with trees tolerant to ash dieback.</title>
        <authorList>
            <person name="Ulrich K."/>
            <person name="Becker R."/>
            <person name="Behrendt U."/>
            <person name="Kube M."/>
            <person name="Schneck V."/>
            <person name="Ulrich A."/>
        </authorList>
    </citation>
    <scope>NUCLEOTIDE SEQUENCE</scope>
    <source>
        <strain evidence="2">A1P009</strain>
    </source>
</reference>
<name>A0ABS8UD78_9GAMM</name>
<sequence>MLDVVALLESAGAGTAFDRVDANVADAVQAFLAEGADVPTVVACMIMTPDDGQSEPAQDEPDQDDDGGDQDGQDRDAPGERTV</sequence>
<dbReference type="EMBL" id="JAJQKU010000002">
    <property type="protein sequence ID" value="MCD9096937.1"/>
    <property type="molecule type" value="Genomic_DNA"/>
</dbReference>
<gene>
    <name evidence="2" type="ORF">LTT95_08260</name>
</gene>
<proteinExistence type="predicted"/>
<reference evidence="2" key="1">
    <citation type="submission" date="2021-12" db="EMBL/GenBank/DDBJ databases">
        <authorList>
            <person name="Ulrich A."/>
        </authorList>
    </citation>
    <scope>NUCLEOTIDE SEQUENCE</scope>
    <source>
        <strain evidence="2">A1P009</strain>
    </source>
</reference>
<dbReference type="Proteomes" id="UP001430360">
    <property type="component" value="Unassembled WGS sequence"/>
</dbReference>
<evidence type="ECO:0000313" key="2">
    <source>
        <dbReference type="EMBL" id="MCD9096937.1"/>
    </source>
</evidence>
<feature type="region of interest" description="Disordered" evidence="1">
    <location>
        <begin position="47"/>
        <end position="83"/>
    </location>
</feature>
<evidence type="ECO:0000313" key="3">
    <source>
        <dbReference type="Proteomes" id="UP001430360"/>
    </source>
</evidence>
<organism evidence="2 3">
    <name type="scientific">Luteimonas fraxinea</name>
    <dbReference type="NCBI Taxonomy" id="2901869"/>
    <lineage>
        <taxon>Bacteria</taxon>
        <taxon>Pseudomonadati</taxon>
        <taxon>Pseudomonadota</taxon>
        <taxon>Gammaproteobacteria</taxon>
        <taxon>Lysobacterales</taxon>
        <taxon>Lysobacteraceae</taxon>
        <taxon>Luteimonas</taxon>
    </lineage>
</organism>
<accession>A0ABS8UD78</accession>
<protein>
    <submittedName>
        <fullName evidence="2">Uncharacterized protein</fullName>
    </submittedName>
</protein>
<keyword evidence="3" id="KW-1185">Reference proteome</keyword>
<feature type="compositionally biased region" description="Acidic residues" evidence="1">
    <location>
        <begin position="57"/>
        <end position="71"/>
    </location>
</feature>
<feature type="compositionally biased region" description="Basic and acidic residues" evidence="1">
    <location>
        <begin position="72"/>
        <end position="83"/>
    </location>
</feature>
<dbReference type="RefSeq" id="WP_232135860.1">
    <property type="nucleotide sequence ID" value="NZ_CP089507.1"/>
</dbReference>